<evidence type="ECO:0000313" key="3">
    <source>
        <dbReference type="RefSeq" id="XP_026747765.1"/>
    </source>
</evidence>
<accession>A0A7E5X3F7</accession>
<keyword evidence="2" id="KW-1185">Reference proteome</keyword>
<evidence type="ECO:0000256" key="1">
    <source>
        <dbReference type="SAM" id="SignalP"/>
    </source>
</evidence>
<dbReference type="RefSeq" id="XP_026747765.1">
    <property type="nucleotide sequence ID" value="XM_026891964.1"/>
</dbReference>
<protein>
    <submittedName>
        <fullName evidence="3">Uncharacterized protein LOC113508824</fullName>
    </submittedName>
</protein>
<proteinExistence type="predicted"/>
<dbReference type="Proteomes" id="UP000322000">
    <property type="component" value="Chromosome 3"/>
</dbReference>
<dbReference type="InParanoid" id="A0A7E5X3F7"/>
<feature type="chain" id="PRO_5028955303" evidence="1">
    <location>
        <begin position="20"/>
        <end position="321"/>
    </location>
</feature>
<dbReference type="AlphaFoldDB" id="A0A7E5X3F7"/>
<keyword evidence="1" id="KW-0732">Signal</keyword>
<gene>
    <name evidence="3" type="primary">LOC113508824</name>
</gene>
<dbReference type="OrthoDB" id="7422719at2759"/>
<organism evidence="2 3">
    <name type="scientific">Trichoplusia ni</name>
    <name type="common">Cabbage looper</name>
    <dbReference type="NCBI Taxonomy" id="7111"/>
    <lineage>
        <taxon>Eukaryota</taxon>
        <taxon>Metazoa</taxon>
        <taxon>Ecdysozoa</taxon>
        <taxon>Arthropoda</taxon>
        <taxon>Hexapoda</taxon>
        <taxon>Insecta</taxon>
        <taxon>Pterygota</taxon>
        <taxon>Neoptera</taxon>
        <taxon>Endopterygota</taxon>
        <taxon>Lepidoptera</taxon>
        <taxon>Glossata</taxon>
        <taxon>Ditrysia</taxon>
        <taxon>Noctuoidea</taxon>
        <taxon>Noctuidae</taxon>
        <taxon>Plusiinae</taxon>
        <taxon>Trichoplusia</taxon>
    </lineage>
</organism>
<reference evidence="3" key="1">
    <citation type="submission" date="2025-08" db="UniProtKB">
        <authorList>
            <consortium name="RefSeq"/>
        </authorList>
    </citation>
    <scope>IDENTIFICATION</scope>
</reference>
<feature type="signal peptide" evidence="1">
    <location>
        <begin position="1"/>
        <end position="19"/>
    </location>
</feature>
<sequence>MMQAVSAFIILCHLHVCYSAFKPHLDLAWPGPPISWSDDEDLYFDRIVPLSITIANYTGSDRHLTNIGISCLIDENRVITAYNPFRTILFNEKMIEHTVASVLQSRKRIPNQHSEFTYNIHNITCGRRVVFINENYLTHKQWHGRDRKQSPVHDLLVLRIFPQINKFKDWSPETHTMSKHYSPDSKVIEQHDLVFKTELALPTERFTYPFKVGTLEPSFDPLLGQQGLTLTFEKVSAAILDCSEWLPKYWGHFICIANDFKLKTLAAGSMLVSKNKLFGVGSFIYFRGGNGVLVFTDVRRYYDHIMFACTDEDWMFMNDEL</sequence>
<dbReference type="KEGG" id="tnl:113508824"/>
<name>A0A7E5X3F7_TRINI</name>
<evidence type="ECO:0000313" key="2">
    <source>
        <dbReference type="Proteomes" id="UP000322000"/>
    </source>
</evidence>
<dbReference type="GeneID" id="113508824"/>